<evidence type="ECO:0000256" key="1">
    <source>
        <dbReference type="ARBA" id="ARBA00023239"/>
    </source>
</evidence>
<dbReference type="GO" id="GO:0016841">
    <property type="term" value="F:ammonia-lyase activity"/>
    <property type="evidence" value="ECO:0007669"/>
    <property type="project" value="UniProtKB-ARBA"/>
</dbReference>
<dbReference type="InterPro" id="IPR008948">
    <property type="entry name" value="L-Aspartase-like"/>
</dbReference>
<dbReference type="SUPFAM" id="SSF48557">
    <property type="entry name" value="L-aspartase-like"/>
    <property type="match status" value="1"/>
</dbReference>
<feature type="region of interest" description="Disordered" evidence="2">
    <location>
        <begin position="1"/>
        <end position="21"/>
    </location>
</feature>
<protein>
    <submittedName>
        <fullName evidence="3">Histidine ammonia-lyase</fullName>
    </submittedName>
</protein>
<dbReference type="InterPro" id="IPR001106">
    <property type="entry name" value="Aromatic_Lyase"/>
</dbReference>
<evidence type="ECO:0000313" key="4">
    <source>
        <dbReference type="Proteomes" id="UP000276379"/>
    </source>
</evidence>
<name>A0A3R8RGP3_9ACTN</name>
<reference evidence="3 4" key="1">
    <citation type="submission" date="2017-10" db="EMBL/GenBank/DDBJ databases">
        <title>Draft genome of actinobacteria isolated from guarana (Paullinia cupana (Mart.) Ducke.</title>
        <authorList>
            <person name="Siqueira K.A."/>
            <person name="Liotti R.G."/>
            <person name="Mendes T.A."/>
            <person name="Soares M.A."/>
        </authorList>
    </citation>
    <scope>NUCLEOTIDE SEQUENCE [LARGE SCALE GENOMIC DNA]</scope>
    <source>
        <strain evidence="3 4">199</strain>
    </source>
</reference>
<dbReference type="PANTHER" id="PTHR10362">
    <property type="entry name" value="HISTIDINE AMMONIA-LYASE"/>
    <property type="match status" value="1"/>
</dbReference>
<proteinExistence type="predicted"/>
<evidence type="ECO:0000313" key="3">
    <source>
        <dbReference type="EMBL" id="RRQ88749.1"/>
    </source>
</evidence>
<dbReference type="Pfam" id="PF00221">
    <property type="entry name" value="Lyase_aromatic"/>
    <property type="match status" value="1"/>
</dbReference>
<evidence type="ECO:0000256" key="2">
    <source>
        <dbReference type="SAM" id="MobiDB-lite"/>
    </source>
</evidence>
<dbReference type="InterPro" id="IPR024083">
    <property type="entry name" value="Fumarase/histidase_N"/>
</dbReference>
<dbReference type="FunFam" id="1.10.275.10:FF:000005">
    <property type="entry name" value="Histidine ammonia-lyase"/>
    <property type="match status" value="1"/>
</dbReference>
<sequence>MTRGSEVSGTPGKISSTTLTLDGGSLTPVQVATLARGAAGTARAEPAAQAVERMRASVALKDSLLAQDIPIYGVTTGFGDSCIRQISGDKAHELQRHLVLYHLNGVGPAAPDEVARATMLIRANALSRGPSAVRPEVVRTLLDCLAADILPVIPERGSLGASGDLVPLCYLAAALIGEGDVRHRGEARPALDALLDAGIRPLSLEPKEGIALINGTSFTAAFGVMAAWGARELAFVADVATAMTLESLRGNISAMHPFVHENKPHPGQIESARTIRALLSGSGLATSFEDILTRREPLAGRGYLQLDDRIQDKYSVRCAPQIAGIVRDMLDWVDRWLETEINSSSDNPLFDTEECRLHLGGNFYAGHVGHAMDSLKVSVAGLADLMDRQLALVVDEKFNGGLPPNLIVPRSADDPQAGLHHGFKGMQIAASAITAEALKQTGPASVFSRSTEAHNQDKVSMGTIAARDARTVNGLVREVAAIHLLALAQAVELRGIEHCAPATRAVHALLREHSAFVTRDRRLDGDIAAVIGLIESGAVRRAAGLADSDFVTGRGLADVVAA</sequence>
<dbReference type="Gene3D" id="1.20.200.10">
    <property type="entry name" value="Fumarase/aspartase (Central domain)"/>
    <property type="match status" value="1"/>
</dbReference>
<organism evidence="3 4">
    <name type="scientific">Streptomyces griseofuscus</name>
    <dbReference type="NCBI Taxonomy" id="146922"/>
    <lineage>
        <taxon>Bacteria</taxon>
        <taxon>Bacillati</taxon>
        <taxon>Actinomycetota</taxon>
        <taxon>Actinomycetes</taxon>
        <taxon>Kitasatosporales</taxon>
        <taxon>Streptomycetaceae</taxon>
        <taxon>Streptomyces</taxon>
    </lineage>
</organism>
<keyword evidence="4" id="KW-1185">Reference proteome</keyword>
<keyword evidence="1 3" id="KW-0456">Lyase</keyword>
<dbReference type="CDD" id="cd00332">
    <property type="entry name" value="PAL-HAL"/>
    <property type="match status" value="1"/>
</dbReference>
<gene>
    <name evidence="3" type="ORF">CQW44_06390</name>
</gene>
<dbReference type="EMBL" id="PDES01000002">
    <property type="protein sequence ID" value="RRQ88749.1"/>
    <property type="molecule type" value="Genomic_DNA"/>
</dbReference>
<dbReference type="Gene3D" id="1.10.275.10">
    <property type="entry name" value="Fumarase/aspartase (N-terminal domain)"/>
    <property type="match status" value="1"/>
</dbReference>
<accession>A0A3R8RGP3</accession>
<comment type="caution">
    <text evidence="3">The sequence shown here is derived from an EMBL/GenBank/DDBJ whole genome shotgun (WGS) entry which is preliminary data.</text>
</comment>
<dbReference type="Proteomes" id="UP000276379">
    <property type="component" value="Unassembled WGS sequence"/>
</dbReference>
<dbReference type="AlphaFoldDB" id="A0A3R8RGP3"/>